<evidence type="ECO:0000256" key="6">
    <source>
        <dbReference type="SAM" id="Phobius"/>
    </source>
</evidence>
<dbReference type="SUPFAM" id="SSF103481">
    <property type="entry name" value="Multidrug resistance efflux transporter EmrE"/>
    <property type="match status" value="1"/>
</dbReference>
<keyword evidence="4 6" id="KW-1133">Transmembrane helix</keyword>
<evidence type="ECO:0000256" key="2">
    <source>
        <dbReference type="ARBA" id="ARBA00005977"/>
    </source>
</evidence>
<comment type="subcellular location">
    <subcellularLocation>
        <location evidence="1">Membrane</location>
        <topology evidence="1">Multi-pass membrane protein</topology>
    </subcellularLocation>
</comment>
<evidence type="ECO:0000313" key="7">
    <source>
        <dbReference type="EMBL" id="CRZ10469.1"/>
    </source>
</evidence>
<feature type="transmembrane region" description="Helical" evidence="6">
    <location>
        <begin position="107"/>
        <end position="125"/>
    </location>
</feature>
<keyword evidence="3 6" id="KW-0812">Transmembrane</keyword>
<dbReference type="PANTHER" id="PTHR28668">
    <property type="entry name" value="TRANSMEMBRANE PROTEIN 234"/>
    <property type="match status" value="1"/>
</dbReference>
<dbReference type="GO" id="GO:0016020">
    <property type="term" value="C:membrane"/>
    <property type="evidence" value="ECO:0007669"/>
    <property type="project" value="UniProtKB-SubCell"/>
</dbReference>
<dbReference type="EMBL" id="HACM01010027">
    <property type="protein sequence ID" value="CRZ10469.1"/>
    <property type="molecule type" value="Transcribed_RNA"/>
</dbReference>
<feature type="transmembrane region" description="Helical" evidence="6">
    <location>
        <begin position="76"/>
        <end position="95"/>
    </location>
</feature>
<dbReference type="InterPro" id="IPR037185">
    <property type="entry name" value="EmrE-like"/>
</dbReference>
<protein>
    <recommendedName>
        <fullName evidence="8">EamA domain-containing protein</fullName>
    </recommendedName>
</protein>
<reference evidence="7" key="1">
    <citation type="submission" date="2015-04" db="EMBL/GenBank/DDBJ databases">
        <title>The genome sequence of the plant pathogenic Rhizarian Plasmodiophora brassicae reveals insights in its biotrophic life cycle and the origin of chitin synthesis.</title>
        <authorList>
            <person name="Schwelm A."/>
            <person name="Fogelqvist J."/>
            <person name="Knaust A."/>
            <person name="Julke S."/>
            <person name="Lilja T."/>
            <person name="Dhandapani V."/>
            <person name="Bonilla-Rosso G."/>
            <person name="Karlsson M."/>
            <person name="Shevchenko A."/>
            <person name="Choi S.R."/>
            <person name="Kim H.G."/>
            <person name="Park J.Y."/>
            <person name="Lim Y.P."/>
            <person name="Ludwig-Muller J."/>
            <person name="Dixelius C."/>
        </authorList>
    </citation>
    <scope>NUCLEOTIDE SEQUENCE</scope>
    <source>
        <tissue evidence="7">Potato root galls</tissue>
    </source>
</reference>
<evidence type="ECO:0008006" key="8">
    <source>
        <dbReference type="Google" id="ProtNLM"/>
    </source>
</evidence>
<feature type="transmembrane region" description="Helical" evidence="6">
    <location>
        <begin position="44"/>
        <end position="70"/>
    </location>
</feature>
<name>A0A0H5RP29_9EUKA</name>
<dbReference type="InterPro" id="IPR018908">
    <property type="entry name" value="TMEM234"/>
</dbReference>
<organism evidence="7">
    <name type="scientific">Spongospora subterranea</name>
    <dbReference type="NCBI Taxonomy" id="70186"/>
    <lineage>
        <taxon>Eukaryota</taxon>
        <taxon>Sar</taxon>
        <taxon>Rhizaria</taxon>
        <taxon>Endomyxa</taxon>
        <taxon>Phytomyxea</taxon>
        <taxon>Plasmodiophorida</taxon>
        <taxon>Plasmodiophoridae</taxon>
        <taxon>Spongospora</taxon>
    </lineage>
</organism>
<evidence type="ECO:0000256" key="3">
    <source>
        <dbReference type="ARBA" id="ARBA00022692"/>
    </source>
</evidence>
<dbReference type="Gene3D" id="1.10.3730.20">
    <property type="match status" value="1"/>
</dbReference>
<evidence type="ECO:0000256" key="1">
    <source>
        <dbReference type="ARBA" id="ARBA00004141"/>
    </source>
</evidence>
<sequence>MAGGDLMAMIMTGILWGCTNPFLNQKGTSPAKTQTGVNNRLWDLFGIFLNWKFILPYGINQLGSVLYVYTLKNSDISMALPVCNALALSFTALTGRIIGERPLSPEGILGVITTMIGVSICFYSKL</sequence>
<comment type="similarity">
    <text evidence="2">Belongs to the TMEM234 family.</text>
</comment>
<evidence type="ECO:0000256" key="5">
    <source>
        <dbReference type="ARBA" id="ARBA00023136"/>
    </source>
</evidence>
<dbReference type="AlphaFoldDB" id="A0A0H5RP29"/>
<evidence type="ECO:0000256" key="4">
    <source>
        <dbReference type="ARBA" id="ARBA00022989"/>
    </source>
</evidence>
<dbReference type="PANTHER" id="PTHR28668:SF1">
    <property type="entry name" value="TRANSMEMBRANE PROTEIN 234"/>
    <property type="match status" value="1"/>
</dbReference>
<accession>A0A0H5RP29</accession>
<keyword evidence="5 6" id="KW-0472">Membrane</keyword>
<dbReference type="Pfam" id="PF10639">
    <property type="entry name" value="TMEM234"/>
    <property type="match status" value="1"/>
</dbReference>
<proteinExistence type="inferred from homology"/>